<feature type="transmembrane region" description="Helical" evidence="1">
    <location>
        <begin position="169"/>
        <end position="190"/>
    </location>
</feature>
<evidence type="ECO:0000313" key="3">
    <source>
        <dbReference type="Proteomes" id="UP000268229"/>
    </source>
</evidence>
<reference evidence="2 3" key="1">
    <citation type="submission" date="2018-12" db="EMBL/GenBank/DDBJ databases">
        <authorList>
            <consortium name="Pathogen Informatics"/>
        </authorList>
    </citation>
    <scope>NUCLEOTIDE SEQUENCE [LARGE SCALE GENOMIC DNA]</scope>
    <source>
        <strain evidence="2 3">NCTC12227</strain>
    </source>
</reference>
<evidence type="ECO:0000256" key="1">
    <source>
        <dbReference type="SAM" id="Phobius"/>
    </source>
</evidence>
<feature type="transmembrane region" description="Helical" evidence="1">
    <location>
        <begin position="127"/>
        <end position="148"/>
    </location>
</feature>
<dbReference type="KEGG" id="nani:NCTC12227_02035"/>
<dbReference type="Proteomes" id="UP000268229">
    <property type="component" value="Chromosome"/>
</dbReference>
<keyword evidence="1" id="KW-1133">Transmembrane helix</keyword>
<sequence>MFQSEDVKSIFLNIISSLIFLVLVSIYHWIRKSSKRSDPDNNQILKTNEAFDRKVFQDEKAERRKAMKSFWAEIFFYFSTYFILLISFSSPLIFNNIFQDNQIYLNQAQYIGRYLPEIPLTGGYANLFVWVVVLVLYVPILTLSKWLTNSLWMPIIDYFWDCNVEHERRGVLIFLALQALFLSACVQWLFFGTEFLQALKNVLIITLLAIIFSFAQNRH</sequence>
<organism evidence="2 3">
    <name type="scientific">Neisseria animaloris</name>
    <dbReference type="NCBI Taxonomy" id="326522"/>
    <lineage>
        <taxon>Bacteria</taxon>
        <taxon>Pseudomonadati</taxon>
        <taxon>Pseudomonadota</taxon>
        <taxon>Betaproteobacteria</taxon>
        <taxon>Neisseriales</taxon>
        <taxon>Neisseriaceae</taxon>
        <taxon>Neisseria</taxon>
    </lineage>
</organism>
<feature type="transmembrane region" description="Helical" evidence="1">
    <location>
        <begin position="196"/>
        <end position="215"/>
    </location>
</feature>
<protein>
    <submittedName>
        <fullName evidence="2">Uncharacterized protein</fullName>
    </submittedName>
</protein>
<keyword evidence="1" id="KW-0812">Transmembrane</keyword>
<name>A0A3S5A5K8_9NEIS</name>
<proteinExistence type="predicted"/>
<evidence type="ECO:0000313" key="2">
    <source>
        <dbReference type="EMBL" id="VEJ22248.1"/>
    </source>
</evidence>
<accession>A0A3S5A5K8</accession>
<dbReference type="RefSeq" id="WP_126305132.1">
    <property type="nucleotide sequence ID" value="NZ_LR134516.1"/>
</dbReference>
<feature type="transmembrane region" description="Helical" evidence="1">
    <location>
        <begin position="12"/>
        <end position="30"/>
    </location>
</feature>
<keyword evidence="3" id="KW-1185">Reference proteome</keyword>
<feature type="transmembrane region" description="Helical" evidence="1">
    <location>
        <begin position="70"/>
        <end position="94"/>
    </location>
</feature>
<gene>
    <name evidence="2" type="ORF">NCTC12227_02035</name>
</gene>
<keyword evidence="1" id="KW-0472">Membrane</keyword>
<dbReference type="EMBL" id="LR134516">
    <property type="protein sequence ID" value="VEJ22248.1"/>
    <property type="molecule type" value="Genomic_DNA"/>
</dbReference>
<dbReference type="AlphaFoldDB" id="A0A3S5A5K8"/>